<dbReference type="CDD" id="cd13399">
    <property type="entry name" value="Slt35-like"/>
    <property type="match status" value="1"/>
</dbReference>
<dbReference type="Proteomes" id="UP000318483">
    <property type="component" value="Plasmid unnamed3"/>
</dbReference>
<dbReference type="InterPro" id="IPR031304">
    <property type="entry name" value="SLT_2"/>
</dbReference>
<dbReference type="Gene3D" id="1.10.8.350">
    <property type="entry name" value="Bacterial muramidase"/>
    <property type="match status" value="1"/>
</dbReference>
<evidence type="ECO:0000313" key="5">
    <source>
        <dbReference type="Proteomes" id="UP000318483"/>
    </source>
</evidence>
<reference evidence="4 5" key="1">
    <citation type="submission" date="2019-07" db="EMBL/GenBank/DDBJ databases">
        <title>Litoreibacter alkalisoli sp. nov., isolated from saline-alkaline soil.</title>
        <authorList>
            <person name="Wang S."/>
            <person name="Xu L."/>
            <person name="Xing Y.-T."/>
            <person name="Sun J.-Q."/>
        </authorList>
    </citation>
    <scope>NUCLEOTIDE SEQUENCE [LARGE SCALE GENOMIC DNA]</scope>
    <source>
        <strain evidence="4 5">LN3S51</strain>
        <plasmid evidence="4 5">unnamed3</plasmid>
    </source>
</reference>
<organism evidence="4 5">
    <name type="scientific">Qingshengfaniella alkalisoli</name>
    <dbReference type="NCBI Taxonomy" id="2599296"/>
    <lineage>
        <taxon>Bacteria</taxon>
        <taxon>Pseudomonadati</taxon>
        <taxon>Pseudomonadota</taxon>
        <taxon>Alphaproteobacteria</taxon>
        <taxon>Rhodobacterales</taxon>
        <taxon>Paracoccaceae</taxon>
        <taxon>Qingshengfaniella</taxon>
    </lineage>
</organism>
<dbReference type="AlphaFoldDB" id="A0A5B8IYQ8"/>
<dbReference type="PANTHER" id="PTHR30163:SF8">
    <property type="entry name" value="LYTIC MUREIN TRANSGLYCOSYLASE"/>
    <property type="match status" value="1"/>
</dbReference>
<evidence type="ECO:0000313" key="4">
    <source>
        <dbReference type="EMBL" id="QDY71252.1"/>
    </source>
</evidence>
<dbReference type="GO" id="GO:0008933">
    <property type="term" value="F:peptidoglycan lytic transglycosylase activity"/>
    <property type="evidence" value="ECO:0007669"/>
    <property type="project" value="TreeGrafter"/>
</dbReference>
<dbReference type="InterPro" id="IPR036365">
    <property type="entry name" value="PGBD-like_sf"/>
</dbReference>
<keyword evidence="4" id="KW-0614">Plasmid</keyword>
<dbReference type="OrthoDB" id="9808544at2"/>
<sequence length="440" mass="47835">MRHLLTAIVLAIGGIYLPAAAQTLAIHSSPQPPSRPIAEAQPVPASAIMSPRPMLRPAKPETIVTEASAAGFQNWINGFVPRARRQGISDSTLRGSLTGITYDSSIIRLDGNQSEFSKQLWEYLDSAVSSSRIANGRAGLTRYATTLDQIERKYGVDKEVVVAIWGLESAYGSNRGSTDVISALATLAYDGRRGAFFEEQLVAALKIVQAGDISPRAMKGSWAGAMGHTQFMPTSYLDHAVDFRGDGRRDIWSDDPTDALASTAAYLAGFGWRQGHPWGVEVQLPQGFNYAQAGDHTKRSVQRWTQMGVRDMAGRAVPNYGEASILLPAGARGPAFMIFNNFEVLERYNAADSYVIAVGHLSDRLKGGPGIRASWPRGDRSLKLSERKELQQRLSAAGFSTKGIDGRIGPNTIEAIQNYQQARGLLPDGYPSYGLLQHMR</sequence>
<keyword evidence="1" id="KW-0732">Signal</keyword>
<feature type="domain" description="Peptidoglycan binding-like" evidence="2">
    <location>
        <begin position="385"/>
        <end position="439"/>
    </location>
</feature>
<name>A0A5B8IYQ8_9RHOB</name>
<evidence type="ECO:0000256" key="1">
    <source>
        <dbReference type="SAM" id="SignalP"/>
    </source>
</evidence>
<dbReference type="Pfam" id="PF01471">
    <property type="entry name" value="PG_binding_1"/>
    <property type="match status" value="1"/>
</dbReference>
<dbReference type="NCBIfam" id="TIGR02283">
    <property type="entry name" value="MltB_2"/>
    <property type="match status" value="1"/>
</dbReference>
<dbReference type="InterPro" id="IPR023346">
    <property type="entry name" value="Lysozyme-like_dom_sf"/>
</dbReference>
<dbReference type="Gene3D" id="1.10.101.10">
    <property type="entry name" value="PGBD-like superfamily/PGBD"/>
    <property type="match status" value="1"/>
</dbReference>
<accession>A0A5B8IYQ8</accession>
<geneLocation type="plasmid" evidence="4 5">
    <name>unnamed3</name>
</geneLocation>
<feature type="chain" id="PRO_5023058921" evidence="1">
    <location>
        <begin position="22"/>
        <end position="440"/>
    </location>
</feature>
<evidence type="ECO:0000259" key="2">
    <source>
        <dbReference type="Pfam" id="PF01471"/>
    </source>
</evidence>
<dbReference type="SUPFAM" id="SSF47090">
    <property type="entry name" value="PGBD-like"/>
    <property type="match status" value="1"/>
</dbReference>
<dbReference type="SUPFAM" id="SSF53955">
    <property type="entry name" value="Lysozyme-like"/>
    <property type="match status" value="1"/>
</dbReference>
<dbReference type="FunFam" id="1.10.8.350:FF:000001">
    <property type="entry name" value="Lytic murein transglycosylase B"/>
    <property type="match status" value="1"/>
</dbReference>
<dbReference type="Pfam" id="PF13406">
    <property type="entry name" value="SLT_2"/>
    <property type="match status" value="1"/>
</dbReference>
<proteinExistence type="predicted"/>
<keyword evidence="5" id="KW-1185">Reference proteome</keyword>
<protein>
    <submittedName>
        <fullName evidence="4">Lytic murein transglycosylase</fullName>
    </submittedName>
</protein>
<dbReference type="PANTHER" id="PTHR30163">
    <property type="entry name" value="MEMBRANE-BOUND LYTIC MUREIN TRANSGLYCOSYLASE B"/>
    <property type="match status" value="1"/>
</dbReference>
<dbReference type="InterPro" id="IPR011970">
    <property type="entry name" value="MltB_2"/>
</dbReference>
<dbReference type="KEGG" id="lit:FPZ52_16325"/>
<dbReference type="InterPro" id="IPR043426">
    <property type="entry name" value="MltB-like"/>
</dbReference>
<dbReference type="Gene3D" id="1.10.530.10">
    <property type="match status" value="1"/>
</dbReference>
<dbReference type="GO" id="GO:0009253">
    <property type="term" value="P:peptidoglycan catabolic process"/>
    <property type="evidence" value="ECO:0007669"/>
    <property type="project" value="TreeGrafter"/>
</dbReference>
<dbReference type="RefSeq" id="WP_146366668.1">
    <property type="nucleotide sequence ID" value="NZ_CP042264.1"/>
</dbReference>
<feature type="signal peptide" evidence="1">
    <location>
        <begin position="1"/>
        <end position="21"/>
    </location>
</feature>
<evidence type="ECO:0000259" key="3">
    <source>
        <dbReference type="Pfam" id="PF13406"/>
    </source>
</evidence>
<feature type="domain" description="Transglycosylase SLT" evidence="3">
    <location>
        <begin position="72"/>
        <end position="363"/>
    </location>
</feature>
<dbReference type="InterPro" id="IPR002477">
    <property type="entry name" value="Peptidoglycan-bd-like"/>
</dbReference>
<dbReference type="EMBL" id="CP042264">
    <property type="protein sequence ID" value="QDY71252.1"/>
    <property type="molecule type" value="Genomic_DNA"/>
</dbReference>
<gene>
    <name evidence="4" type="ORF">FPZ52_16325</name>
</gene>
<dbReference type="InterPro" id="IPR036366">
    <property type="entry name" value="PGBDSf"/>
</dbReference>